<dbReference type="GO" id="GO:0009063">
    <property type="term" value="P:amino acid catabolic process"/>
    <property type="evidence" value="ECO:0007669"/>
    <property type="project" value="InterPro"/>
</dbReference>
<dbReference type="SFLD" id="SFLDS00001">
    <property type="entry name" value="Enolase"/>
    <property type="match status" value="1"/>
</dbReference>
<keyword evidence="6" id="KW-0479">Metal-binding</keyword>
<dbReference type="GO" id="GO:0008927">
    <property type="term" value="F:mannonate dehydratase activity"/>
    <property type="evidence" value="ECO:0007669"/>
    <property type="project" value="UniProtKB-EC"/>
</dbReference>
<evidence type="ECO:0000256" key="5">
    <source>
        <dbReference type="ARBA" id="ARBA00012927"/>
    </source>
</evidence>
<proteinExistence type="inferred from homology"/>
<evidence type="ECO:0000256" key="6">
    <source>
        <dbReference type="ARBA" id="ARBA00022723"/>
    </source>
</evidence>
<dbReference type="SFLD" id="SFLDF00001">
    <property type="entry name" value="mannonate_dehydratase"/>
    <property type="match status" value="1"/>
</dbReference>
<gene>
    <name evidence="12" type="ORF">GCM10011273_06680</name>
</gene>
<evidence type="ECO:0000256" key="7">
    <source>
        <dbReference type="ARBA" id="ARBA00022842"/>
    </source>
</evidence>
<comment type="similarity">
    <text evidence="4">Belongs to the mandelate racemase/muconate lactonizing enzyme family. GalD subfamily.</text>
</comment>
<comment type="catalytic activity">
    <reaction evidence="1">
        <text>D-mannonate = 2-dehydro-3-deoxy-D-gluconate + H2O</text>
        <dbReference type="Rhea" id="RHEA:20097"/>
        <dbReference type="ChEBI" id="CHEBI:15377"/>
        <dbReference type="ChEBI" id="CHEBI:17767"/>
        <dbReference type="ChEBI" id="CHEBI:57990"/>
        <dbReference type="EC" id="4.2.1.8"/>
    </reaction>
</comment>
<reference evidence="12" key="2">
    <citation type="submission" date="2020-09" db="EMBL/GenBank/DDBJ databases">
        <authorList>
            <person name="Sun Q."/>
            <person name="Kim S."/>
        </authorList>
    </citation>
    <scope>NUCLEOTIDE SEQUENCE</scope>
    <source>
        <strain evidence="12">KCTC 32296</strain>
    </source>
</reference>
<sequence length="402" mass="44917">MKITSAKVIVTCPGRNFVTLKIMTDEGVYGVGDATLNGRELSVVSYLEDHVIPCLIGRDPHQIEDIWQFLYRGAYWRRGPVTMSAVAAVDMALWDIKGKVANLPVYQLMGGKCRTGVMVYGHANGTSIEDTIEVAQSYKAMGYKAIRIQCGVPGLASTYGVSKDKMFYEPADADLPTENVWSTEAYMRIVPKLFAAARDALGDEVHLLHDVHHRLTPIEAGRLGRDLEPYRPFWMEDAVVAENQENFRLIRQHTTTPLAVGEIFNSIWDCKDLIQNQLIDYIRATVVHAGGLTHLKKIAAFADIYNVRTGCHGATDLSPVCMAAALNFDISVPNFGVQEYMRHTDATDEVFPHSYTFDKGFMQVNETPGLGVDIDEDLAAKYPYQRAYLPVNRLQDGTLFNW</sequence>
<comment type="cofactor">
    <cofactor evidence="2">
        <name>Mg(2+)</name>
        <dbReference type="ChEBI" id="CHEBI:18420"/>
    </cofactor>
</comment>
<evidence type="ECO:0000256" key="8">
    <source>
        <dbReference type="ARBA" id="ARBA00023239"/>
    </source>
</evidence>
<keyword evidence="13" id="KW-1185">Reference proteome</keyword>
<dbReference type="EMBL" id="BMZB01000001">
    <property type="protein sequence ID" value="GGZ24190.1"/>
    <property type="molecule type" value="Genomic_DNA"/>
</dbReference>
<dbReference type="InterPro" id="IPR029017">
    <property type="entry name" value="Enolase-like_N"/>
</dbReference>
<dbReference type="InterPro" id="IPR018110">
    <property type="entry name" value="Mandel_Rmase/mucon_lact_enz_CS"/>
</dbReference>
<evidence type="ECO:0000313" key="13">
    <source>
        <dbReference type="Proteomes" id="UP000662572"/>
    </source>
</evidence>
<dbReference type="InterPro" id="IPR034589">
    <property type="entry name" value="D-mannonate_dehydratase-like"/>
</dbReference>
<dbReference type="Pfam" id="PF13378">
    <property type="entry name" value="MR_MLE_C"/>
    <property type="match status" value="1"/>
</dbReference>
<comment type="caution">
    <text evidence="12">The sequence shown here is derived from an EMBL/GenBank/DDBJ whole genome shotgun (WGS) entry which is preliminary data.</text>
</comment>
<dbReference type="PANTHER" id="PTHR48080:SF6">
    <property type="entry name" value="STARVATION-SENSING PROTEIN RSPA"/>
    <property type="match status" value="1"/>
</dbReference>
<evidence type="ECO:0000256" key="2">
    <source>
        <dbReference type="ARBA" id="ARBA00001946"/>
    </source>
</evidence>
<dbReference type="PROSITE" id="PS00908">
    <property type="entry name" value="MR_MLE_1"/>
    <property type="match status" value="1"/>
</dbReference>
<dbReference type="InterPro" id="IPR013342">
    <property type="entry name" value="Mandelate_racemase_C"/>
</dbReference>
<comment type="function">
    <text evidence="10">Catalyzes the dehydration of D-mannonate. Has no detectable activity with a panel of 70 other acid sugars (in vitro).</text>
</comment>
<dbReference type="Gene3D" id="3.30.390.10">
    <property type="entry name" value="Enolase-like, N-terminal domain"/>
    <property type="match status" value="1"/>
</dbReference>
<dbReference type="InterPro" id="IPR013341">
    <property type="entry name" value="Mandelate_racemase_N_dom"/>
</dbReference>
<evidence type="ECO:0000256" key="3">
    <source>
        <dbReference type="ARBA" id="ARBA00004892"/>
    </source>
</evidence>
<dbReference type="InterPro" id="IPR036849">
    <property type="entry name" value="Enolase-like_C_sf"/>
</dbReference>
<feature type="domain" description="Mandelate racemase/muconate lactonizing enzyme C-terminal" evidence="11">
    <location>
        <begin position="128"/>
        <end position="257"/>
    </location>
</feature>
<dbReference type="SUPFAM" id="SSF54826">
    <property type="entry name" value="Enolase N-terminal domain-like"/>
    <property type="match status" value="1"/>
</dbReference>
<name>A0A918PWG7_9CAUL</name>
<dbReference type="SMART" id="SM00922">
    <property type="entry name" value="MR_MLE"/>
    <property type="match status" value="1"/>
</dbReference>
<dbReference type="SUPFAM" id="SSF51604">
    <property type="entry name" value="Enolase C-terminal domain-like"/>
    <property type="match status" value="1"/>
</dbReference>
<keyword evidence="7" id="KW-0460">Magnesium</keyword>
<protein>
    <recommendedName>
        <fullName evidence="5">mannonate dehydratase</fullName>
        <ecNumber evidence="5">4.2.1.8</ecNumber>
    </recommendedName>
</protein>
<evidence type="ECO:0000256" key="1">
    <source>
        <dbReference type="ARBA" id="ARBA00001794"/>
    </source>
</evidence>
<evidence type="ECO:0000256" key="10">
    <source>
        <dbReference type="ARBA" id="ARBA00023758"/>
    </source>
</evidence>
<dbReference type="EC" id="4.2.1.8" evidence="5"/>
<dbReference type="InterPro" id="IPR029065">
    <property type="entry name" value="Enolase_C-like"/>
</dbReference>
<evidence type="ECO:0000259" key="11">
    <source>
        <dbReference type="SMART" id="SM00922"/>
    </source>
</evidence>
<comment type="pathway">
    <text evidence="3">Carbohydrate metabolism; pentose and glucuronate interconversion.</text>
</comment>
<dbReference type="PANTHER" id="PTHR48080">
    <property type="entry name" value="D-GALACTONATE DEHYDRATASE-RELATED"/>
    <property type="match status" value="1"/>
</dbReference>
<dbReference type="Pfam" id="PF02746">
    <property type="entry name" value="MR_MLE_N"/>
    <property type="match status" value="1"/>
</dbReference>
<dbReference type="Proteomes" id="UP000662572">
    <property type="component" value="Unassembled WGS sequence"/>
</dbReference>
<keyword evidence="8" id="KW-0456">Lyase</keyword>
<dbReference type="NCBIfam" id="NF043051">
    <property type="entry name" value="ManoateDhtManD"/>
    <property type="match status" value="1"/>
</dbReference>
<keyword evidence="9" id="KW-0119">Carbohydrate metabolism</keyword>
<dbReference type="GO" id="GO:0000287">
    <property type="term" value="F:magnesium ion binding"/>
    <property type="evidence" value="ECO:0007669"/>
    <property type="project" value="UniProtKB-ARBA"/>
</dbReference>
<dbReference type="Gene3D" id="3.20.20.120">
    <property type="entry name" value="Enolase-like C-terminal domain"/>
    <property type="match status" value="1"/>
</dbReference>
<dbReference type="AlphaFoldDB" id="A0A918PWG7"/>
<dbReference type="GO" id="GO:0016052">
    <property type="term" value="P:carbohydrate catabolic process"/>
    <property type="evidence" value="ECO:0007669"/>
    <property type="project" value="InterPro"/>
</dbReference>
<dbReference type="CDD" id="cd03322">
    <property type="entry name" value="RspA"/>
    <property type="match status" value="1"/>
</dbReference>
<accession>A0A918PWG7</accession>
<dbReference type="FunFam" id="3.20.20.120:FF:000004">
    <property type="entry name" value="D-galactonate dehydratase family protein"/>
    <property type="match status" value="1"/>
</dbReference>
<organism evidence="12 13">
    <name type="scientific">Asticcacaulis endophyticus</name>
    <dbReference type="NCBI Taxonomy" id="1395890"/>
    <lineage>
        <taxon>Bacteria</taxon>
        <taxon>Pseudomonadati</taxon>
        <taxon>Pseudomonadota</taxon>
        <taxon>Alphaproteobacteria</taxon>
        <taxon>Caulobacterales</taxon>
        <taxon>Caulobacteraceae</taxon>
        <taxon>Asticcacaulis</taxon>
    </lineage>
</organism>
<evidence type="ECO:0000313" key="12">
    <source>
        <dbReference type="EMBL" id="GGZ24190.1"/>
    </source>
</evidence>
<dbReference type="FunFam" id="3.30.390.10:FF:000002">
    <property type="entry name" value="D-galactonate dehydratase family protein"/>
    <property type="match status" value="1"/>
</dbReference>
<dbReference type="RefSeq" id="WP_189484936.1">
    <property type="nucleotide sequence ID" value="NZ_BMZB01000001.1"/>
</dbReference>
<dbReference type="SFLD" id="SFLDG00033">
    <property type="entry name" value="mannonate_dehydratase"/>
    <property type="match status" value="1"/>
</dbReference>
<dbReference type="NCBIfam" id="NF011654">
    <property type="entry name" value="PRK15072.1"/>
    <property type="match status" value="1"/>
</dbReference>
<evidence type="ECO:0000256" key="9">
    <source>
        <dbReference type="ARBA" id="ARBA00023277"/>
    </source>
</evidence>
<dbReference type="InterPro" id="IPR034587">
    <property type="entry name" value="MAND"/>
</dbReference>
<reference evidence="12" key="1">
    <citation type="journal article" date="2014" name="Int. J. Syst. Evol. Microbiol.">
        <title>Complete genome sequence of Corynebacterium casei LMG S-19264T (=DSM 44701T), isolated from a smear-ripened cheese.</title>
        <authorList>
            <consortium name="US DOE Joint Genome Institute (JGI-PGF)"/>
            <person name="Walter F."/>
            <person name="Albersmeier A."/>
            <person name="Kalinowski J."/>
            <person name="Ruckert C."/>
        </authorList>
    </citation>
    <scope>NUCLEOTIDE SEQUENCE</scope>
    <source>
        <strain evidence="12">KCTC 32296</strain>
    </source>
</reference>
<evidence type="ECO:0000256" key="4">
    <source>
        <dbReference type="ARBA" id="ARBA00010339"/>
    </source>
</evidence>
<dbReference type="InterPro" id="IPR034593">
    <property type="entry name" value="DgoD-like"/>
</dbReference>